<dbReference type="RefSeq" id="WP_058708919.1">
    <property type="nucleotide sequence ID" value="NZ_LDSI01000018.1"/>
</dbReference>
<feature type="region of interest" description="Disordered" evidence="1">
    <location>
        <begin position="1"/>
        <end position="23"/>
    </location>
</feature>
<dbReference type="AlphaFoldDB" id="A0AB34VDM2"/>
<evidence type="ECO:0000313" key="3">
    <source>
        <dbReference type="Proteomes" id="UP000072520"/>
    </source>
</evidence>
<protein>
    <submittedName>
        <fullName evidence="2">Uncharacterized protein</fullName>
    </submittedName>
</protein>
<reference evidence="2 3" key="1">
    <citation type="journal article" date="2016" name="Front. Microbiol.">
        <title>Genomic Resource of Rice Seed Associated Bacteria.</title>
        <authorList>
            <person name="Midha S."/>
            <person name="Bansal K."/>
            <person name="Sharma S."/>
            <person name="Kumar N."/>
            <person name="Patil P.P."/>
            <person name="Chaudhry V."/>
            <person name="Patil P.B."/>
        </authorList>
    </citation>
    <scope>NUCLEOTIDE SEQUENCE [LARGE SCALE GENOMIC DNA]</scope>
    <source>
        <strain evidence="2 3">RSA13</strain>
    </source>
</reference>
<evidence type="ECO:0000256" key="1">
    <source>
        <dbReference type="SAM" id="MobiDB-lite"/>
    </source>
</evidence>
<proteinExistence type="predicted"/>
<dbReference type="EMBL" id="LDSI01000018">
    <property type="protein sequence ID" value="KTS96474.1"/>
    <property type="molecule type" value="Genomic_DNA"/>
</dbReference>
<evidence type="ECO:0000313" key="2">
    <source>
        <dbReference type="EMBL" id="KTS96474.1"/>
    </source>
</evidence>
<sequence>MVKIKKSRKRKTPQKRRQCGTEQLAYETSQELLHQALYELGAHYPPEQLDVEEVMVFDHAALLLRDRMAGQMDSMSLDSARVLLMVMMFQADGRRVDMQYLSDTLEEMDLDPEKPYRPAPWVKIS</sequence>
<comment type="caution">
    <text evidence="2">The sequence shown here is derived from an EMBL/GenBank/DDBJ whole genome shotgun (WGS) entry which is preliminary data.</text>
</comment>
<accession>A0AB34VDM2</accession>
<feature type="compositionally biased region" description="Basic residues" evidence="1">
    <location>
        <begin position="1"/>
        <end position="18"/>
    </location>
</feature>
<dbReference type="Proteomes" id="UP000072520">
    <property type="component" value="Unassembled WGS sequence"/>
</dbReference>
<organism evidence="2 3">
    <name type="scientific">Pantoea stewartii</name>
    <dbReference type="NCBI Taxonomy" id="66269"/>
    <lineage>
        <taxon>Bacteria</taxon>
        <taxon>Pseudomonadati</taxon>
        <taxon>Pseudomonadota</taxon>
        <taxon>Gammaproteobacteria</taxon>
        <taxon>Enterobacterales</taxon>
        <taxon>Erwiniaceae</taxon>
        <taxon>Pantoea</taxon>
    </lineage>
</organism>
<gene>
    <name evidence="2" type="ORF">RSA13_12595</name>
</gene>
<name>A0AB34VDM2_9GAMM</name>